<dbReference type="AlphaFoldDB" id="A0A852YDZ3"/>
<dbReference type="EMBL" id="JACBZY010000001">
    <property type="protein sequence ID" value="NYG99530.1"/>
    <property type="molecule type" value="Genomic_DNA"/>
</dbReference>
<proteinExistence type="predicted"/>
<name>A0A852YDZ3_9MICO</name>
<accession>A0A852YDZ3</accession>
<gene>
    <name evidence="2" type="ORF">BJ979_002156</name>
</gene>
<comment type="caution">
    <text evidence="2">The sequence shown here is derived from an EMBL/GenBank/DDBJ whole genome shotgun (WGS) entry which is preliminary data.</text>
</comment>
<protein>
    <submittedName>
        <fullName evidence="2">Uncharacterized protein</fullName>
    </submittedName>
</protein>
<dbReference type="RefSeq" id="WP_179567763.1">
    <property type="nucleotide sequence ID" value="NZ_JACBZY010000001.1"/>
</dbReference>
<feature type="region of interest" description="Disordered" evidence="1">
    <location>
        <begin position="96"/>
        <end position="133"/>
    </location>
</feature>
<evidence type="ECO:0000313" key="2">
    <source>
        <dbReference type="EMBL" id="NYG99530.1"/>
    </source>
</evidence>
<evidence type="ECO:0000256" key="1">
    <source>
        <dbReference type="SAM" id="MobiDB-lite"/>
    </source>
</evidence>
<feature type="compositionally biased region" description="Basic and acidic residues" evidence="1">
    <location>
        <begin position="96"/>
        <end position="109"/>
    </location>
</feature>
<evidence type="ECO:0000313" key="3">
    <source>
        <dbReference type="Proteomes" id="UP000553888"/>
    </source>
</evidence>
<keyword evidence="3" id="KW-1185">Reference proteome</keyword>
<sequence length="133" mass="14727">MHKWRTAEDYRILHHQHSFLAAANRQVVADFEKAIMSDLGVLEDIAADYVLITEEARDAFLAKQARGLVTPERPPRVPDPKKKAAALARWAKVRAEKGDGPLHSEEARARIGAKNSAHAERKRALASARGEGT</sequence>
<organism evidence="2 3">
    <name type="scientific">Schumannella luteola</name>
    <dbReference type="NCBI Taxonomy" id="472059"/>
    <lineage>
        <taxon>Bacteria</taxon>
        <taxon>Bacillati</taxon>
        <taxon>Actinomycetota</taxon>
        <taxon>Actinomycetes</taxon>
        <taxon>Micrococcales</taxon>
        <taxon>Microbacteriaceae</taxon>
        <taxon>Schumannella</taxon>
    </lineage>
</organism>
<reference evidence="2 3" key="1">
    <citation type="submission" date="2020-07" db="EMBL/GenBank/DDBJ databases">
        <title>Sequencing the genomes of 1000 actinobacteria strains.</title>
        <authorList>
            <person name="Klenk H.-P."/>
        </authorList>
    </citation>
    <scope>NUCLEOTIDE SEQUENCE [LARGE SCALE GENOMIC DNA]</scope>
    <source>
        <strain evidence="2 3">DSM 23141</strain>
    </source>
</reference>
<dbReference type="Proteomes" id="UP000553888">
    <property type="component" value="Unassembled WGS sequence"/>
</dbReference>